<comment type="caution">
    <text evidence="5">The sequence shown here is derived from an EMBL/GenBank/DDBJ whole genome shotgun (WGS) entry which is preliminary data.</text>
</comment>
<dbReference type="GO" id="GO:0045892">
    <property type="term" value="P:negative regulation of DNA-templated transcription"/>
    <property type="evidence" value="ECO:0007669"/>
    <property type="project" value="TreeGrafter"/>
</dbReference>
<dbReference type="InterPro" id="IPR000524">
    <property type="entry name" value="Tscrpt_reg_HTH_GntR"/>
</dbReference>
<dbReference type="Gene3D" id="3.40.1410.10">
    <property type="entry name" value="Chorismate lyase-like"/>
    <property type="match status" value="1"/>
</dbReference>
<reference evidence="5 6" key="1">
    <citation type="submission" date="2019-06" db="EMBL/GenBank/DDBJ databases">
        <title>Sequencing the genomes of 1000 actinobacteria strains.</title>
        <authorList>
            <person name="Klenk H.-P."/>
        </authorList>
    </citation>
    <scope>NUCLEOTIDE SEQUENCE [LARGE SCALE GENOMIC DNA]</scope>
    <source>
        <strain evidence="5 6">DSM 43186</strain>
    </source>
</reference>
<dbReference type="GO" id="GO:0003677">
    <property type="term" value="F:DNA binding"/>
    <property type="evidence" value="ECO:0007669"/>
    <property type="project" value="UniProtKB-KW"/>
</dbReference>
<evidence type="ECO:0000256" key="2">
    <source>
        <dbReference type="ARBA" id="ARBA00023125"/>
    </source>
</evidence>
<sequence length="243" mass="26615">MSFKYTPPKYAQLIAELERRIESGEYPPGSPLPSEHQLMAEFGMARPTVVKALGVLRDQGWIVTHQGKGRFVRGRPAIASGQQTRMGRELLDRKEAQVESSLLSAGPVPAPNRIAAYLNIEPKSPVVLRKILVTRDDEASEISSTWVPADVAEGTPLTGTDDLKQGVRRYVEAAAGIQLDHIVEHVTARNPTREECKLLGVKPSAALLAVYAVAREATGKPWVVVETVLPGDRHELEDAYPIK</sequence>
<organism evidence="5 6">
    <name type="scientific">Thermopolyspora flexuosa</name>
    <dbReference type="NCBI Taxonomy" id="103836"/>
    <lineage>
        <taxon>Bacteria</taxon>
        <taxon>Bacillati</taxon>
        <taxon>Actinomycetota</taxon>
        <taxon>Actinomycetes</taxon>
        <taxon>Streptosporangiales</taxon>
        <taxon>Streptosporangiaceae</taxon>
        <taxon>Thermopolyspora</taxon>
    </lineage>
</organism>
<dbReference type="Pfam" id="PF00392">
    <property type="entry name" value="GntR"/>
    <property type="match status" value="1"/>
</dbReference>
<accession>A0A543IPJ1</accession>
<evidence type="ECO:0000256" key="3">
    <source>
        <dbReference type="ARBA" id="ARBA00023163"/>
    </source>
</evidence>
<dbReference type="PRINTS" id="PR00035">
    <property type="entry name" value="HTHGNTR"/>
</dbReference>
<dbReference type="PANTHER" id="PTHR44846:SF17">
    <property type="entry name" value="GNTR-FAMILY TRANSCRIPTIONAL REGULATOR"/>
    <property type="match status" value="1"/>
</dbReference>
<proteinExistence type="predicted"/>
<dbReference type="SMART" id="SM00345">
    <property type="entry name" value="HTH_GNTR"/>
    <property type="match status" value="1"/>
</dbReference>
<dbReference type="PROSITE" id="PS50949">
    <property type="entry name" value="HTH_GNTR"/>
    <property type="match status" value="1"/>
</dbReference>
<dbReference type="GO" id="GO:0003700">
    <property type="term" value="F:DNA-binding transcription factor activity"/>
    <property type="evidence" value="ECO:0007669"/>
    <property type="project" value="InterPro"/>
</dbReference>
<dbReference type="SUPFAM" id="SSF46785">
    <property type="entry name" value="Winged helix' DNA-binding domain"/>
    <property type="match status" value="1"/>
</dbReference>
<dbReference type="Proteomes" id="UP000319213">
    <property type="component" value="Unassembled WGS sequence"/>
</dbReference>
<dbReference type="InterPro" id="IPR028978">
    <property type="entry name" value="Chorismate_lyase_/UTRA_dom_sf"/>
</dbReference>
<evidence type="ECO:0000256" key="1">
    <source>
        <dbReference type="ARBA" id="ARBA00023015"/>
    </source>
</evidence>
<gene>
    <name evidence="5" type="ORF">FHX40_4634</name>
</gene>
<dbReference type="PANTHER" id="PTHR44846">
    <property type="entry name" value="MANNOSYL-D-GLYCERATE TRANSPORT/METABOLISM SYSTEM REPRESSOR MNGR-RELATED"/>
    <property type="match status" value="1"/>
</dbReference>
<protein>
    <submittedName>
        <fullName evidence="5">GntR family transcriptional regulator</fullName>
    </submittedName>
</protein>
<keyword evidence="3" id="KW-0804">Transcription</keyword>
<dbReference type="EMBL" id="VFPQ01000002">
    <property type="protein sequence ID" value="TQM72492.1"/>
    <property type="molecule type" value="Genomic_DNA"/>
</dbReference>
<dbReference type="SUPFAM" id="SSF64288">
    <property type="entry name" value="Chorismate lyase-like"/>
    <property type="match status" value="1"/>
</dbReference>
<dbReference type="OrthoDB" id="3517122at2"/>
<evidence type="ECO:0000259" key="4">
    <source>
        <dbReference type="PROSITE" id="PS50949"/>
    </source>
</evidence>
<dbReference type="RefSeq" id="WP_142262044.1">
    <property type="nucleotide sequence ID" value="NZ_BMPV01000002.1"/>
</dbReference>
<dbReference type="AlphaFoldDB" id="A0A543IPJ1"/>
<feature type="domain" description="HTH gntR-type" evidence="4">
    <location>
        <begin position="7"/>
        <end position="75"/>
    </location>
</feature>
<keyword evidence="1" id="KW-0805">Transcription regulation</keyword>
<keyword evidence="2" id="KW-0238">DNA-binding</keyword>
<dbReference type="Gene3D" id="1.10.10.10">
    <property type="entry name" value="Winged helix-like DNA-binding domain superfamily/Winged helix DNA-binding domain"/>
    <property type="match status" value="1"/>
</dbReference>
<keyword evidence="6" id="KW-1185">Reference proteome</keyword>
<dbReference type="InterPro" id="IPR036388">
    <property type="entry name" value="WH-like_DNA-bd_sf"/>
</dbReference>
<evidence type="ECO:0000313" key="5">
    <source>
        <dbReference type="EMBL" id="TQM72492.1"/>
    </source>
</evidence>
<evidence type="ECO:0000313" key="6">
    <source>
        <dbReference type="Proteomes" id="UP000319213"/>
    </source>
</evidence>
<dbReference type="CDD" id="cd07377">
    <property type="entry name" value="WHTH_GntR"/>
    <property type="match status" value="1"/>
</dbReference>
<dbReference type="InterPro" id="IPR050679">
    <property type="entry name" value="Bact_HTH_transcr_reg"/>
</dbReference>
<dbReference type="InterPro" id="IPR011663">
    <property type="entry name" value="UTRA"/>
</dbReference>
<dbReference type="SMART" id="SM00866">
    <property type="entry name" value="UTRA"/>
    <property type="match status" value="1"/>
</dbReference>
<dbReference type="InterPro" id="IPR036390">
    <property type="entry name" value="WH_DNA-bd_sf"/>
</dbReference>
<dbReference type="Pfam" id="PF07702">
    <property type="entry name" value="UTRA"/>
    <property type="match status" value="1"/>
</dbReference>
<name>A0A543IPJ1_9ACTN</name>